<name>A0AAV1RPI9_9ROSI</name>
<organism evidence="1 2">
    <name type="scientific">Dovyalis caffra</name>
    <dbReference type="NCBI Taxonomy" id="77055"/>
    <lineage>
        <taxon>Eukaryota</taxon>
        <taxon>Viridiplantae</taxon>
        <taxon>Streptophyta</taxon>
        <taxon>Embryophyta</taxon>
        <taxon>Tracheophyta</taxon>
        <taxon>Spermatophyta</taxon>
        <taxon>Magnoliopsida</taxon>
        <taxon>eudicotyledons</taxon>
        <taxon>Gunneridae</taxon>
        <taxon>Pentapetalae</taxon>
        <taxon>rosids</taxon>
        <taxon>fabids</taxon>
        <taxon>Malpighiales</taxon>
        <taxon>Salicaceae</taxon>
        <taxon>Flacourtieae</taxon>
        <taxon>Dovyalis</taxon>
    </lineage>
</organism>
<dbReference type="EMBL" id="CAWUPB010001154">
    <property type="protein sequence ID" value="CAK7338624.1"/>
    <property type="molecule type" value="Genomic_DNA"/>
</dbReference>
<keyword evidence="2" id="KW-1185">Reference proteome</keyword>
<evidence type="ECO:0000313" key="2">
    <source>
        <dbReference type="Proteomes" id="UP001314170"/>
    </source>
</evidence>
<dbReference type="Proteomes" id="UP001314170">
    <property type="component" value="Unassembled WGS sequence"/>
</dbReference>
<comment type="caution">
    <text evidence="1">The sequence shown here is derived from an EMBL/GenBank/DDBJ whole genome shotgun (WGS) entry which is preliminary data.</text>
</comment>
<gene>
    <name evidence="1" type="ORF">DCAF_LOCUS13672</name>
</gene>
<feature type="non-terminal residue" evidence="1">
    <location>
        <position position="1"/>
    </location>
</feature>
<protein>
    <submittedName>
        <fullName evidence="1">Uncharacterized protein</fullName>
    </submittedName>
</protein>
<dbReference type="AlphaFoldDB" id="A0AAV1RPI9"/>
<evidence type="ECO:0000313" key="1">
    <source>
        <dbReference type="EMBL" id="CAK7338624.1"/>
    </source>
</evidence>
<reference evidence="1 2" key="1">
    <citation type="submission" date="2024-01" db="EMBL/GenBank/DDBJ databases">
        <authorList>
            <person name="Waweru B."/>
        </authorList>
    </citation>
    <scope>NUCLEOTIDE SEQUENCE [LARGE SCALE GENOMIC DNA]</scope>
</reference>
<proteinExistence type="predicted"/>
<sequence>DEERGNEDGHDEWDWWLRDFKGWRKGRVATSNLGFLRDEGEEKWSKKEDVIKELGALNK</sequence>
<accession>A0AAV1RPI9</accession>